<proteinExistence type="predicted"/>
<dbReference type="RefSeq" id="WP_319960856.1">
    <property type="nucleotide sequence ID" value="NZ_JAXARY010000004.1"/>
</dbReference>
<dbReference type="Proteomes" id="UP001284537">
    <property type="component" value="Unassembled WGS sequence"/>
</dbReference>
<organism evidence="1 2">
    <name type="scientific">Methylomonas defluvii</name>
    <dbReference type="NCBI Taxonomy" id="3045149"/>
    <lineage>
        <taxon>Bacteria</taxon>
        <taxon>Pseudomonadati</taxon>
        <taxon>Pseudomonadota</taxon>
        <taxon>Gammaproteobacteria</taxon>
        <taxon>Methylococcales</taxon>
        <taxon>Methylococcaceae</taxon>
        <taxon>Methylomonas</taxon>
    </lineage>
</organism>
<dbReference type="EMBL" id="JAXARY010000004">
    <property type="protein sequence ID" value="MDX8126752.1"/>
    <property type="molecule type" value="Genomic_DNA"/>
</dbReference>
<gene>
    <name evidence="1" type="ORF">QLH52_05625</name>
</gene>
<keyword evidence="2" id="KW-1185">Reference proteome</keyword>
<accession>A0ABU4UBD8</accession>
<evidence type="ECO:0000313" key="1">
    <source>
        <dbReference type="EMBL" id="MDX8126752.1"/>
    </source>
</evidence>
<evidence type="ECO:0000313" key="2">
    <source>
        <dbReference type="Proteomes" id="UP001284537"/>
    </source>
</evidence>
<protein>
    <submittedName>
        <fullName evidence="1">Uncharacterized protein</fullName>
    </submittedName>
</protein>
<sequence>MIVIHQAIYGELQGKTSGHDLLAASDEKNELFRRVSGYTDLADRPVGGILSSPVVRGFFAEDHFLLIKTFPDKSPGLRSGRVFSHALFIPKADLHRVRELSDLFQYHLPDIQKEAKMHSLEYLSQEAMTITGAVNGREAAATNALLEKQPFVWLGEEGYWEWVARIWPKLPAKVKHMLKIGAAFGPSYVNKQCLSLLYIPEDAKTLWERHSFRVLGVGESQPLRSSAANWLVGDVKKAIPFETLLNDFAPIIDSIETLNRLEDYGKAYHQIDKTPGLNHLLVLAHFVSQISPNERVGIKGKNKLMTAILQAIPTAPVKMFMALTYQSWKGFPNAITSVSGAVLDWLTNHLLQGRQVKECGAVLVKALEAETKNWWVNAVLEYVNNRLKRRQPSDASILWQWMKNEPALITQHTSWLPDDAENELTPKIPKLETAVAEAVLHMAEQKGWLVLHAKVAAQLYSAEKAIEAQLRIDTDEDHTVALEALSECISKSSFVSVAASHTDARLHRIAGKFIYENKQLLKGIDIASEGWQKCWELAVQRGSDVWSGISNPQHTLFEVLDHQLAGNAFSATLLNAISTGKYSSLKDYPQRASIWHALPDKARTGFITATLLELFDDLATSKLSFNDLEAELKNGVQSQNVQQLVISSKTIPLTKKLRLLDVLPSLGECHAQQLIRDNQFSPAEAKEFGRLVSKNRWETVADDLFKLGSHRKDLVPALLQCSDLLGFFQRLGLSVTGLKSDAITQDEWWEAFLSRAVELYPLGPTQNGLWANSGGKLEELHYQGVSGKQSWTFAINHIRKGGSPPVKKLLKEMQKEFHGDFKLKQLIQLL</sequence>
<comment type="caution">
    <text evidence="1">The sequence shown here is derived from an EMBL/GenBank/DDBJ whole genome shotgun (WGS) entry which is preliminary data.</text>
</comment>
<name>A0ABU4UBD8_9GAMM</name>
<dbReference type="Pfam" id="PF20012">
    <property type="entry name" value="GAP1-N1"/>
    <property type="match status" value="1"/>
</dbReference>
<reference evidence="1 2" key="1">
    <citation type="submission" date="2023-11" db="EMBL/GenBank/DDBJ databases">
        <authorList>
            <person name="Ouyang M.-Y."/>
        </authorList>
    </citation>
    <scope>NUCLEOTIDE SEQUENCE [LARGE SCALE GENOMIC DNA]</scope>
    <source>
        <strain evidence="1 2">OY6</strain>
    </source>
</reference>